<dbReference type="Pfam" id="PF01554">
    <property type="entry name" value="MatE"/>
    <property type="match status" value="2"/>
</dbReference>
<dbReference type="GO" id="GO:0005886">
    <property type="term" value="C:plasma membrane"/>
    <property type="evidence" value="ECO:0007669"/>
    <property type="project" value="UniProtKB-SubCell"/>
</dbReference>
<sequence>MTAAQQQPETHKSDQTGKGFNLFYLTWPIFLEIFLFMMMGMADTFMLSELSDNAVSGVGAANQYLHIAILILEVIGNGASIVVAQYIGSRKFFEASRISALAVTLNLIIGLIISAVFVAVGGQMLTTLNLQGEILEYAKSYLAIVGGGIFLQAIINSLAAIIRVHGFTKEAMLVSLGMNIIHIIGNYALIFGNFGMPQLGVQGAAISSVISRAIAIVVFFWLLYRIMAVRIEFKHYFSLSKAHISQILKIGVPSALEQVMYQSCQIMFLFYATFLGEASMAARQYAANISMFIYLFALAIGVGTSIIVGRMVGAGHPQVAYLRVWNSVRSASIATLVMIAFIVILREPLMSIFTNDPEVIRLGANVLLLSIVLETGRTINIIIVNSLRASGDAKFPLWIGMFTMVGMSVPLGYLFVFKLDMGLAGIWFAIAADEWLRAVIMALRWRSRSWEKHALVRADSGEAVVTSH</sequence>
<feature type="transmembrane region" description="Helical" evidence="7">
    <location>
        <begin position="364"/>
        <end position="383"/>
    </location>
</feature>
<dbReference type="InterPro" id="IPR048279">
    <property type="entry name" value="MdtK-like"/>
</dbReference>
<accession>A0A934J8E9</accession>
<keyword evidence="6 7" id="KW-0472">Membrane</keyword>
<dbReference type="InterPro" id="IPR047135">
    <property type="entry name" value="YsiQ"/>
</dbReference>
<dbReference type="CDD" id="cd13134">
    <property type="entry name" value="MATE_like_8"/>
    <property type="match status" value="1"/>
</dbReference>
<feature type="transmembrane region" description="Helical" evidence="7">
    <location>
        <begin position="324"/>
        <end position="344"/>
    </location>
</feature>
<evidence type="ECO:0000256" key="5">
    <source>
        <dbReference type="ARBA" id="ARBA00022989"/>
    </source>
</evidence>
<feature type="transmembrane region" description="Helical" evidence="7">
    <location>
        <begin position="292"/>
        <end position="312"/>
    </location>
</feature>
<keyword evidence="9" id="KW-1185">Reference proteome</keyword>
<comment type="subcellular location">
    <subcellularLocation>
        <location evidence="1">Cell membrane</location>
        <topology evidence="1">Multi-pass membrane protein</topology>
    </subcellularLocation>
</comment>
<keyword evidence="2" id="KW-0813">Transport</keyword>
<gene>
    <name evidence="8" type="ORF">JFN88_21080</name>
</gene>
<dbReference type="Proteomes" id="UP000640274">
    <property type="component" value="Unassembled WGS sequence"/>
</dbReference>
<feature type="transmembrane region" description="Helical" evidence="7">
    <location>
        <begin position="100"/>
        <end position="120"/>
    </location>
</feature>
<feature type="transmembrane region" description="Helical" evidence="7">
    <location>
        <begin position="140"/>
        <end position="161"/>
    </location>
</feature>
<dbReference type="PANTHER" id="PTHR42925">
    <property type="entry name" value="MULTIDRUG AND TOXIN EFFLUX PROTEIN MATE FAMILY"/>
    <property type="match status" value="1"/>
</dbReference>
<dbReference type="GO" id="GO:0015297">
    <property type="term" value="F:antiporter activity"/>
    <property type="evidence" value="ECO:0007669"/>
    <property type="project" value="InterPro"/>
</dbReference>
<keyword evidence="4 7" id="KW-0812">Transmembrane</keyword>
<reference evidence="8" key="1">
    <citation type="submission" date="2020-12" db="EMBL/GenBank/DDBJ databases">
        <authorList>
            <person name="Huq M.A."/>
        </authorList>
    </citation>
    <scope>NUCLEOTIDE SEQUENCE</scope>
    <source>
        <strain evidence="8">MAHUQ-46</strain>
    </source>
</reference>
<evidence type="ECO:0000313" key="8">
    <source>
        <dbReference type="EMBL" id="MBJ6363709.1"/>
    </source>
</evidence>
<protein>
    <submittedName>
        <fullName evidence="8">MATE family efflux transporter</fullName>
    </submittedName>
</protein>
<comment type="caution">
    <text evidence="8">The sequence shown here is derived from an EMBL/GenBank/DDBJ whole genome shotgun (WGS) entry which is preliminary data.</text>
</comment>
<dbReference type="AlphaFoldDB" id="A0A934J8E9"/>
<dbReference type="EMBL" id="JAELUP010000103">
    <property type="protein sequence ID" value="MBJ6363709.1"/>
    <property type="molecule type" value="Genomic_DNA"/>
</dbReference>
<evidence type="ECO:0000256" key="7">
    <source>
        <dbReference type="SAM" id="Phobius"/>
    </source>
</evidence>
<feature type="transmembrane region" description="Helical" evidence="7">
    <location>
        <begin position="204"/>
        <end position="224"/>
    </location>
</feature>
<keyword evidence="5 7" id="KW-1133">Transmembrane helix</keyword>
<evidence type="ECO:0000256" key="3">
    <source>
        <dbReference type="ARBA" id="ARBA00022475"/>
    </source>
</evidence>
<dbReference type="InterPro" id="IPR002528">
    <property type="entry name" value="MATE_fam"/>
</dbReference>
<evidence type="ECO:0000313" key="9">
    <source>
        <dbReference type="Proteomes" id="UP000640274"/>
    </source>
</evidence>
<feature type="transmembrane region" description="Helical" evidence="7">
    <location>
        <begin position="395"/>
        <end position="416"/>
    </location>
</feature>
<organism evidence="8 9">
    <name type="scientific">Paenibacillus roseus</name>
    <dbReference type="NCBI Taxonomy" id="2798579"/>
    <lineage>
        <taxon>Bacteria</taxon>
        <taxon>Bacillati</taxon>
        <taxon>Bacillota</taxon>
        <taxon>Bacilli</taxon>
        <taxon>Bacillales</taxon>
        <taxon>Paenibacillaceae</taxon>
        <taxon>Paenibacillus</taxon>
    </lineage>
</organism>
<feature type="transmembrane region" description="Helical" evidence="7">
    <location>
        <begin position="173"/>
        <end position="192"/>
    </location>
</feature>
<dbReference type="RefSeq" id="WP_199021231.1">
    <property type="nucleotide sequence ID" value="NZ_JAELUP010000103.1"/>
</dbReference>
<name>A0A934J8E9_9BACL</name>
<dbReference type="GO" id="GO:0042910">
    <property type="term" value="F:xenobiotic transmembrane transporter activity"/>
    <property type="evidence" value="ECO:0007669"/>
    <property type="project" value="InterPro"/>
</dbReference>
<evidence type="ECO:0000256" key="6">
    <source>
        <dbReference type="ARBA" id="ARBA00023136"/>
    </source>
</evidence>
<feature type="transmembrane region" description="Helical" evidence="7">
    <location>
        <begin position="21"/>
        <end position="42"/>
    </location>
</feature>
<keyword evidence="3" id="KW-1003">Cell membrane</keyword>
<dbReference type="NCBIfam" id="TIGR00797">
    <property type="entry name" value="matE"/>
    <property type="match status" value="1"/>
</dbReference>
<dbReference type="PANTHER" id="PTHR42925:SF1">
    <property type="entry name" value="VIRULENCE FACTOR MVIN"/>
    <property type="match status" value="1"/>
</dbReference>
<evidence type="ECO:0000256" key="1">
    <source>
        <dbReference type="ARBA" id="ARBA00004651"/>
    </source>
</evidence>
<evidence type="ECO:0000256" key="2">
    <source>
        <dbReference type="ARBA" id="ARBA00022448"/>
    </source>
</evidence>
<proteinExistence type="predicted"/>
<dbReference type="PIRSF" id="PIRSF006603">
    <property type="entry name" value="DinF"/>
    <property type="match status" value="1"/>
</dbReference>
<feature type="transmembrane region" description="Helical" evidence="7">
    <location>
        <begin position="64"/>
        <end position="88"/>
    </location>
</feature>
<evidence type="ECO:0000256" key="4">
    <source>
        <dbReference type="ARBA" id="ARBA00022692"/>
    </source>
</evidence>